<comment type="caution">
    <text evidence="2">The sequence shown here is derived from an EMBL/GenBank/DDBJ whole genome shotgun (WGS) entry which is preliminary data.</text>
</comment>
<evidence type="ECO:0000313" key="3">
    <source>
        <dbReference type="Proteomes" id="UP000520156"/>
    </source>
</evidence>
<feature type="chain" id="PRO_5030658282" description="DUF3471 domain-containing protein" evidence="1">
    <location>
        <begin position="25"/>
        <end position="249"/>
    </location>
</feature>
<sequence length="249" mass="27095">MMVRRRDMVAGALVMLALPAVARAEPAGRIETFIAEGSVGPYRAGLNLTVRDHTRIEAAHYYYASSGQDIALTVRQDGDSITLTEPGGGRMVLALTNADAREPRPLTFYTSTGLAGDWTLGSRVLPVRFGFGTVRPGPSPSRWYGDVTSQSDAVFEARCRQFIAGVIRGDRRKAAAAVSYPLRVNGPVRLTLRNPAEFLAHWPRVFTPAAIARLRDAIPHEMFVRDGMAMVANGAVWFDARGAKSLNLP</sequence>
<dbReference type="EMBL" id="JACLAU010000004">
    <property type="protein sequence ID" value="MBC2651099.1"/>
    <property type="molecule type" value="Genomic_DNA"/>
</dbReference>
<reference evidence="2 3" key="1">
    <citation type="submission" date="2020-08" db="EMBL/GenBank/DDBJ databases">
        <title>The genome sequence of Novosphingobium flavum 4Y4.</title>
        <authorList>
            <person name="Liu Y."/>
        </authorList>
    </citation>
    <scope>NUCLEOTIDE SEQUENCE [LARGE SCALE GENOMIC DNA]</scope>
    <source>
        <strain evidence="2 3">4Y4</strain>
    </source>
</reference>
<evidence type="ECO:0008006" key="4">
    <source>
        <dbReference type="Google" id="ProtNLM"/>
    </source>
</evidence>
<keyword evidence="3" id="KW-1185">Reference proteome</keyword>
<gene>
    <name evidence="2" type="ORF">H7F49_05245</name>
</gene>
<name>A0A7X1F6E3_9SPHN</name>
<accession>A0A7X1F6E3</accession>
<organism evidence="2 3">
    <name type="scientific">Novosphingobium aerophilum</name>
    <dbReference type="NCBI Taxonomy" id="2839843"/>
    <lineage>
        <taxon>Bacteria</taxon>
        <taxon>Pseudomonadati</taxon>
        <taxon>Pseudomonadota</taxon>
        <taxon>Alphaproteobacteria</taxon>
        <taxon>Sphingomonadales</taxon>
        <taxon>Sphingomonadaceae</taxon>
        <taxon>Novosphingobium</taxon>
    </lineage>
</organism>
<feature type="signal peptide" evidence="1">
    <location>
        <begin position="1"/>
        <end position="24"/>
    </location>
</feature>
<evidence type="ECO:0000256" key="1">
    <source>
        <dbReference type="SAM" id="SignalP"/>
    </source>
</evidence>
<protein>
    <recommendedName>
        <fullName evidence="4">DUF3471 domain-containing protein</fullName>
    </recommendedName>
</protein>
<keyword evidence="1" id="KW-0732">Signal</keyword>
<evidence type="ECO:0000313" key="2">
    <source>
        <dbReference type="EMBL" id="MBC2651099.1"/>
    </source>
</evidence>
<proteinExistence type="predicted"/>
<dbReference type="Proteomes" id="UP000520156">
    <property type="component" value="Unassembled WGS sequence"/>
</dbReference>
<dbReference type="RefSeq" id="WP_185682514.1">
    <property type="nucleotide sequence ID" value="NZ_JACLAU010000004.1"/>
</dbReference>
<dbReference type="AlphaFoldDB" id="A0A7X1F6E3"/>